<dbReference type="InterPro" id="IPR029062">
    <property type="entry name" value="Class_I_gatase-like"/>
</dbReference>
<dbReference type="InterPro" id="IPR008969">
    <property type="entry name" value="CarboxyPept-like_regulatory"/>
</dbReference>
<accession>A0A2M7G6D7</accession>
<feature type="domain" description="DUF4350" evidence="2">
    <location>
        <begin position="265"/>
        <end position="450"/>
    </location>
</feature>
<protein>
    <recommendedName>
        <fullName evidence="2">DUF4350 domain-containing protein</fullName>
    </recommendedName>
</protein>
<dbReference type="Gene3D" id="2.60.40.1120">
    <property type="entry name" value="Carboxypeptidase-like, regulatory domain"/>
    <property type="match status" value="1"/>
</dbReference>
<dbReference type="EMBL" id="PFFQ01000023">
    <property type="protein sequence ID" value="PIW17572.1"/>
    <property type="molecule type" value="Genomic_DNA"/>
</dbReference>
<sequence length="455" mass="48062">MPVIKTQKSKTLKYQTLAALLSGMLLTACVSDGVIDPPVQTPTPAPTGAVTGTPLPIPRKDVQLLISDADVKGISGAEVEISAAAVPAIKATTDSNGLANFPGLRTDTEYSIRVNASGFLSSSRTVNLLGVPSVQNTDTLLLAIKMERNQSTLKGRVTDSQGQPLANAVVFDSKQSIITNANGEFQFGYSEAQQLRMVAAKQGYQSQIKITAAQINQNLDLGTLTLPTKTGQIKVSLDTSKNPMGQSAEAGLKNFETLQNEWIQAGYSLKKMNSLENLSDTDILVFISPSKSFSAEEIGAIQAFVLNGGKLVVLGEWAGFGGFDAQAVNLLLAPYGLSMGADSLRDSGSGYLTVDQFTPHAITQSIAQLKFYQSGSVQTTTSPSAEILARSSKNSFRILDNTGSFGVVLSALYGAGKVVLVGDSSIFSSEDSDGNGIPNLKEADNLRLAKQILAW</sequence>
<dbReference type="SUPFAM" id="SSF49464">
    <property type="entry name" value="Carboxypeptidase regulatory domain-like"/>
    <property type="match status" value="1"/>
</dbReference>
<dbReference type="Pfam" id="PF13620">
    <property type="entry name" value="CarboxypepD_reg"/>
    <property type="match status" value="1"/>
</dbReference>
<dbReference type="Proteomes" id="UP000231019">
    <property type="component" value="Unassembled WGS sequence"/>
</dbReference>
<dbReference type="Gene3D" id="3.40.50.880">
    <property type="match status" value="1"/>
</dbReference>
<evidence type="ECO:0000256" key="1">
    <source>
        <dbReference type="SAM" id="SignalP"/>
    </source>
</evidence>
<dbReference type="InterPro" id="IPR025646">
    <property type="entry name" value="DUF4350"/>
</dbReference>
<feature type="chain" id="PRO_5014610989" description="DUF4350 domain-containing protein" evidence="1">
    <location>
        <begin position="31"/>
        <end position="455"/>
    </location>
</feature>
<dbReference type="AlphaFoldDB" id="A0A2M7G6D7"/>
<evidence type="ECO:0000313" key="3">
    <source>
        <dbReference type="EMBL" id="PIW17572.1"/>
    </source>
</evidence>
<dbReference type="Pfam" id="PF14258">
    <property type="entry name" value="DUF4350"/>
    <property type="match status" value="1"/>
</dbReference>
<name>A0A2M7G6D7_9BACT</name>
<gene>
    <name evidence="3" type="ORF">COW36_08740</name>
</gene>
<comment type="caution">
    <text evidence="3">The sequence shown here is derived from an EMBL/GenBank/DDBJ whole genome shotgun (WGS) entry which is preliminary data.</text>
</comment>
<dbReference type="SUPFAM" id="SSF52317">
    <property type="entry name" value="Class I glutamine amidotransferase-like"/>
    <property type="match status" value="1"/>
</dbReference>
<feature type="signal peptide" evidence="1">
    <location>
        <begin position="1"/>
        <end position="30"/>
    </location>
</feature>
<evidence type="ECO:0000259" key="2">
    <source>
        <dbReference type="Pfam" id="PF14258"/>
    </source>
</evidence>
<organism evidence="3 4">
    <name type="scientific">bacterium (Candidatus Blackallbacteria) CG17_big_fil_post_rev_8_21_14_2_50_48_46</name>
    <dbReference type="NCBI Taxonomy" id="2014261"/>
    <lineage>
        <taxon>Bacteria</taxon>
        <taxon>Candidatus Blackallbacteria</taxon>
    </lineage>
</organism>
<reference evidence="3 4" key="1">
    <citation type="submission" date="2017-09" db="EMBL/GenBank/DDBJ databases">
        <title>Depth-based differentiation of microbial function through sediment-hosted aquifers and enrichment of novel symbionts in the deep terrestrial subsurface.</title>
        <authorList>
            <person name="Probst A.J."/>
            <person name="Ladd B."/>
            <person name="Jarett J.K."/>
            <person name="Geller-Mcgrath D.E."/>
            <person name="Sieber C.M."/>
            <person name="Emerson J.B."/>
            <person name="Anantharaman K."/>
            <person name="Thomas B.C."/>
            <person name="Malmstrom R."/>
            <person name="Stieglmeier M."/>
            <person name="Klingl A."/>
            <person name="Woyke T."/>
            <person name="Ryan C.M."/>
            <person name="Banfield J.F."/>
        </authorList>
    </citation>
    <scope>NUCLEOTIDE SEQUENCE [LARGE SCALE GENOMIC DNA]</scope>
    <source>
        <strain evidence="3">CG17_big_fil_post_rev_8_21_14_2_50_48_46</strain>
    </source>
</reference>
<keyword evidence="1" id="KW-0732">Signal</keyword>
<evidence type="ECO:0000313" key="4">
    <source>
        <dbReference type="Proteomes" id="UP000231019"/>
    </source>
</evidence>
<proteinExistence type="predicted"/>
<dbReference type="PROSITE" id="PS51257">
    <property type="entry name" value="PROKAR_LIPOPROTEIN"/>
    <property type="match status" value="1"/>
</dbReference>